<dbReference type="SUPFAM" id="SSF56300">
    <property type="entry name" value="Metallo-dependent phosphatases"/>
    <property type="match status" value="1"/>
</dbReference>
<dbReference type="GO" id="GO:0016787">
    <property type="term" value="F:hydrolase activity"/>
    <property type="evidence" value="ECO:0007669"/>
    <property type="project" value="InterPro"/>
</dbReference>
<dbReference type="InterPro" id="IPR029052">
    <property type="entry name" value="Metallo-depent_PP-like"/>
</dbReference>
<accession>A0A6J4NBY2</accession>
<evidence type="ECO:0000313" key="2">
    <source>
        <dbReference type="EMBL" id="CAA9383666.1"/>
    </source>
</evidence>
<sequence>MRSISRLPNWFIVAVVVIVTLALVLALGTYGSDSAQAAGVVMVGAGDIASCSSSGDEATAALLDGIPGTVFNAGDNVYNSGTAAEFENCYGPTWGRHKARTKPALGNHEYNTAGASGYFEYFGAAAGDPKKGYYSYNLGDWHIISLNSMCEKVGGCGATSPMVTWLKQDLAANPNKCTLAFLHHPLFSSGRHSIKTQIKPSWDALYAGNADVVVSGHEHNYERFAPQRPNGTLNTSRGIREFVVGTGGASHHSFGTIKPNSQVRNASTYGVLKLTLDAESYGWKFVPEAGKTFTDSGTTACH</sequence>
<dbReference type="EMBL" id="CADCTR010003132">
    <property type="protein sequence ID" value="CAA9383666.1"/>
    <property type="molecule type" value="Genomic_DNA"/>
</dbReference>
<evidence type="ECO:0000259" key="1">
    <source>
        <dbReference type="Pfam" id="PF00149"/>
    </source>
</evidence>
<protein>
    <submittedName>
        <fullName evidence="2">Alkaline phosphatase</fullName>
    </submittedName>
</protein>
<dbReference type="InterPro" id="IPR004843">
    <property type="entry name" value="Calcineurin-like_PHP"/>
</dbReference>
<dbReference type="PANTHER" id="PTHR45867">
    <property type="entry name" value="PURPLE ACID PHOSPHATASE"/>
    <property type="match status" value="1"/>
</dbReference>
<proteinExistence type="predicted"/>
<dbReference type="AlphaFoldDB" id="A0A6J4NBY2"/>
<dbReference type="PANTHER" id="PTHR45867:SF3">
    <property type="entry name" value="ACID PHOSPHATASE TYPE 7"/>
    <property type="match status" value="1"/>
</dbReference>
<gene>
    <name evidence="2" type="ORF">AVDCRST_MAG93-9334</name>
</gene>
<dbReference type="Pfam" id="PF00149">
    <property type="entry name" value="Metallophos"/>
    <property type="match status" value="1"/>
</dbReference>
<reference evidence="2" key="1">
    <citation type="submission" date="2020-02" db="EMBL/GenBank/DDBJ databases">
        <authorList>
            <person name="Meier V. D."/>
        </authorList>
    </citation>
    <scope>NUCLEOTIDE SEQUENCE</scope>
    <source>
        <strain evidence="2">AVDCRST_MAG93</strain>
    </source>
</reference>
<organism evidence="2">
    <name type="scientific">uncultured Chloroflexia bacterium</name>
    <dbReference type="NCBI Taxonomy" id="1672391"/>
    <lineage>
        <taxon>Bacteria</taxon>
        <taxon>Bacillati</taxon>
        <taxon>Chloroflexota</taxon>
        <taxon>Chloroflexia</taxon>
        <taxon>environmental samples</taxon>
    </lineage>
</organism>
<name>A0A6J4NBY2_9CHLR</name>
<feature type="domain" description="Calcineurin-like phosphoesterase" evidence="1">
    <location>
        <begin position="57"/>
        <end position="221"/>
    </location>
</feature>
<dbReference type="Gene3D" id="3.60.21.10">
    <property type="match status" value="1"/>
</dbReference>